<evidence type="ECO:0000256" key="1">
    <source>
        <dbReference type="ARBA" id="ARBA00000085"/>
    </source>
</evidence>
<evidence type="ECO:0000256" key="9">
    <source>
        <dbReference type="ARBA" id="ARBA00022840"/>
    </source>
</evidence>
<dbReference type="SMART" id="SM00387">
    <property type="entry name" value="HATPase_c"/>
    <property type="match status" value="1"/>
</dbReference>
<evidence type="ECO:0000259" key="12">
    <source>
        <dbReference type="PROSITE" id="PS50885"/>
    </source>
</evidence>
<dbReference type="PROSITE" id="PS50885">
    <property type="entry name" value="HAMP"/>
    <property type="match status" value="1"/>
</dbReference>
<dbReference type="PROSITE" id="PS50109">
    <property type="entry name" value="HIS_KIN"/>
    <property type="match status" value="1"/>
</dbReference>
<dbReference type="Pfam" id="PF02518">
    <property type="entry name" value="HATPase_c"/>
    <property type="match status" value="1"/>
</dbReference>
<dbReference type="SMART" id="SM00388">
    <property type="entry name" value="HisKA"/>
    <property type="match status" value="1"/>
</dbReference>
<keyword evidence="10" id="KW-1133">Transmembrane helix</keyword>
<dbReference type="SUPFAM" id="SSF158472">
    <property type="entry name" value="HAMP domain-like"/>
    <property type="match status" value="1"/>
</dbReference>
<keyword evidence="10" id="KW-0812">Transmembrane</keyword>
<keyword evidence="14" id="KW-1185">Reference proteome</keyword>
<dbReference type="GO" id="GO:0000155">
    <property type="term" value="F:phosphorelay sensor kinase activity"/>
    <property type="evidence" value="ECO:0007669"/>
    <property type="project" value="InterPro"/>
</dbReference>
<dbReference type="Gene3D" id="1.10.287.130">
    <property type="match status" value="1"/>
</dbReference>
<dbReference type="Gene3D" id="3.30.565.10">
    <property type="entry name" value="Histidine kinase-like ATPase, C-terminal domain"/>
    <property type="match status" value="1"/>
</dbReference>
<dbReference type="GO" id="GO:0005886">
    <property type="term" value="C:plasma membrane"/>
    <property type="evidence" value="ECO:0007669"/>
    <property type="project" value="UniProtKB-SubCell"/>
</dbReference>
<keyword evidence="6" id="KW-0808">Transferase</keyword>
<dbReference type="PRINTS" id="PR00344">
    <property type="entry name" value="BCTRLSENSOR"/>
</dbReference>
<evidence type="ECO:0000259" key="11">
    <source>
        <dbReference type="PROSITE" id="PS50109"/>
    </source>
</evidence>
<dbReference type="GO" id="GO:0005524">
    <property type="term" value="F:ATP binding"/>
    <property type="evidence" value="ECO:0007669"/>
    <property type="project" value="UniProtKB-KW"/>
</dbReference>
<evidence type="ECO:0000256" key="7">
    <source>
        <dbReference type="ARBA" id="ARBA00022741"/>
    </source>
</evidence>
<dbReference type="SUPFAM" id="SSF55874">
    <property type="entry name" value="ATPase domain of HSP90 chaperone/DNA topoisomerase II/histidine kinase"/>
    <property type="match status" value="1"/>
</dbReference>
<evidence type="ECO:0000256" key="8">
    <source>
        <dbReference type="ARBA" id="ARBA00022777"/>
    </source>
</evidence>
<dbReference type="InterPro" id="IPR036097">
    <property type="entry name" value="HisK_dim/P_sf"/>
</dbReference>
<gene>
    <name evidence="13" type="ORF">TW77_17505</name>
</gene>
<organism evidence="13 14">
    <name type="scientific">Pseudoalteromonas rubra</name>
    <dbReference type="NCBI Taxonomy" id="43658"/>
    <lineage>
        <taxon>Bacteria</taxon>
        <taxon>Pseudomonadati</taxon>
        <taxon>Pseudomonadota</taxon>
        <taxon>Gammaproteobacteria</taxon>
        <taxon>Alteromonadales</taxon>
        <taxon>Pseudoalteromonadaceae</taxon>
        <taxon>Pseudoalteromonas</taxon>
    </lineage>
</organism>
<accession>A0A0F4QK23</accession>
<dbReference type="Gene3D" id="6.10.340.10">
    <property type="match status" value="1"/>
</dbReference>
<feature type="domain" description="HAMP" evidence="12">
    <location>
        <begin position="180"/>
        <end position="234"/>
    </location>
</feature>
<dbReference type="PATRIC" id="fig|43658.5.peg.3697"/>
<dbReference type="EC" id="2.7.13.3" evidence="3"/>
<dbReference type="OrthoDB" id="9804645at2"/>
<keyword evidence="5" id="KW-0597">Phosphoprotein</keyword>
<dbReference type="CDD" id="cd00082">
    <property type="entry name" value="HisKA"/>
    <property type="match status" value="1"/>
</dbReference>
<keyword evidence="7" id="KW-0547">Nucleotide-binding</keyword>
<comment type="caution">
    <text evidence="13">The sequence shown here is derived from an EMBL/GenBank/DDBJ whole genome shotgun (WGS) entry which is preliminary data.</text>
</comment>
<dbReference type="InterPro" id="IPR003661">
    <property type="entry name" value="HisK_dim/P_dom"/>
</dbReference>
<evidence type="ECO:0000256" key="4">
    <source>
        <dbReference type="ARBA" id="ARBA00022475"/>
    </source>
</evidence>
<evidence type="ECO:0000313" key="14">
    <source>
        <dbReference type="Proteomes" id="UP000033452"/>
    </source>
</evidence>
<dbReference type="PANTHER" id="PTHR44936:SF10">
    <property type="entry name" value="SENSOR PROTEIN RSTB"/>
    <property type="match status" value="1"/>
</dbReference>
<keyword evidence="10" id="KW-0472">Membrane</keyword>
<comment type="catalytic activity">
    <reaction evidence="1">
        <text>ATP + protein L-histidine = ADP + protein N-phospho-L-histidine.</text>
        <dbReference type="EC" id="2.7.13.3"/>
    </reaction>
</comment>
<dbReference type="Pfam" id="PF00672">
    <property type="entry name" value="HAMP"/>
    <property type="match status" value="1"/>
</dbReference>
<keyword evidence="4" id="KW-1003">Cell membrane</keyword>
<feature type="domain" description="Histidine kinase" evidence="11">
    <location>
        <begin position="242"/>
        <end position="456"/>
    </location>
</feature>
<dbReference type="InterPro" id="IPR003594">
    <property type="entry name" value="HATPase_dom"/>
</dbReference>
<feature type="transmembrane region" description="Helical" evidence="10">
    <location>
        <begin position="157"/>
        <end position="178"/>
    </location>
</feature>
<reference evidence="13 14" key="1">
    <citation type="journal article" date="2015" name="BMC Genomics">
        <title>Genome mining reveals unlocked bioactive potential of marine Gram-negative bacteria.</title>
        <authorList>
            <person name="Machado H."/>
            <person name="Sonnenschein E.C."/>
            <person name="Melchiorsen J."/>
            <person name="Gram L."/>
        </authorList>
    </citation>
    <scope>NUCLEOTIDE SEQUENCE [LARGE SCALE GENOMIC DNA]</scope>
    <source>
        <strain evidence="13 14">S2471</strain>
    </source>
</reference>
<dbReference type="SUPFAM" id="SSF47384">
    <property type="entry name" value="Homodimeric domain of signal transducing histidine kinase"/>
    <property type="match status" value="1"/>
</dbReference>
<evidence type="ECO:0000256" key="3">
    <source>
        <dbReference type="ARBA" id="ARBA00012438"/>
    </source>
</evidence>
<evidence type="ECO:0000256" key="10">
    <source>
        <dbReference type="SAM" id="Phobius"/>
    </source>
</evidence>
<protein>
    <recommendedName>
        <fullName evidence="3">histidine kinase</fullName>
        <ecNumber evidence="3">2.7.13.3</ecNumber>
    </recommendedName>
</protein>
<comment type="subcellular location">
    <subcellularLocation>
        <location evidence="2">Cell membrane</location>
        <topology evidence="2">Multi-pass membrane protein</topology>
    </subcellularLocation>
</comment>
<sequence>MRKYLLIKVFMWFWGTIAATLVLLMSVSLLQPKLLETRQLSPAMLKNLHHLQRTLERRADNRPEQPLATLLPGRNRTHGPKIYLRHSDELKSVLSHPALLEWDLSLLNFTVNAPPQVVDTEQYRAFGPLDIRLQGESYQLFQLMDHRDPRVLTKIRLLPTWVKILILLLASFGFSLWFTRGLLKPVRQLQQAAAALAQGKLDTRANISTSRQDELGQLGKDFDLMASHLEAHVTQQKRLQADISHELRSPLTRLQMANGIASDKAPESLMPYLQRVEKEAHLLEHMLSDILQLSRLESQQQQVSLHAISLADLLDPILDDASFESQQLGKEVNWETLPDLTLTVDDMLLGRAFENILRNAIKYANKQITLDAQCDNNRLSVAICDDGPGVSDAMLEKLCIPFFRASEARTPEGTAGSGGFGLGLAIAQHAIKVHHGRIQFSNHGGLRVTVELPIDKHVL</sequence>
<evidence type="ECO:0000256" key="5">
    <source>
        <dbReference type="ARBA" id="ARBA00022553"/>
    </source>
</evidence>
<dbReference type="SMART" id="SM00304">
    <property type="entry name" value="HAMP"/>
    <property type="match status" value="1"/>
</dbReference>
<dbReference type="Proteomes" id="UP000033452">
    <property type="component" value="Unassembled WGS sequence"/>
</dbReference>
<dbReference type="InterPro" id="IPR050980">
    <property type="entry name" value="2C_sensor_his_kinase"/>
</dbReference>
<dbReference type="Pfam" id="PF00512">
    <property type="entry name" value="HisKA"/>
    <property type="match status" value="1"/>
</dbReference>
<dbReference type="InterPro" id="IPR005467">
    <property type="entry name" value="His_kinase_dom"/>
</dbReference>
<dbReference type="InterPro" id="IPR036890">
    <property type="entry name" value="HATPase_C_sf"/>
</dbReference>
<dbReference type="InterPro" id="IPR004358">
    <property type="entry name" value="Sig_transdc_His_kin-like_C"/>
</dbReference>
<evidence type="ECO:0000256" key="2">
    <source>
        <dbReference type="ARBA" id="ARBA00004651"/>
    </source>
</evidence>
<evidence type="ECO:0000313" key="13">
    <source>
        <dbReference type="EMBL" id="KJZ07007.1"/>
    </source>
</evidence>
<feature type="transmembrane region" description="Helical" evidence="10">
    <location>
        <begin position="12"/>
        <end position="30"/>
    </location>
</feature>
<keyword evidence="8 13" id="KW-0418">Kinase</keyword>
<dbReference type="PANTHER" id="PTHR44936">
    <property type="entry name" value="SENSOR PROTEIN CREC"/>
    <property type="match status" value="1"/>
</dbReference>
<name>A0A0F4QK23_9GAMM</name>
<dbReference type="CDD" id="cd06225">
    <property type="entry name" value="HAMP"/>
    <property type="match status" value="1"/>
</dbReference>
<proteinExistence type="predicted"/>
<dbReference type="AlphaFoldDB" id="A0A0F4QK23"/>
<keyword evidence="9" id="KW-0067">ATP-binding</keyword>
<dbReference type="InterPro" id="IPR003660">
    <property type="entry name" value="HAMP_dom"/>
</dbReference>
<dbReference type="EMBL" id="JXYA01000042">
    <property type="protein sequence ID" value="KJZ07007.1"/>
    <property type="molecule type" value="Genomic_DNA"/>
</dbReference>
<evidence type="ECO:0000256" key="6">
    <source>
        <dbReference type="ARBA" id="ARBA00022679"/>
    </source>
</evidence>